<dbReference type="InterPro" id="IPR032466">
    <property type="entry name" value="Metal_Hydrolase"/>
</dbReference>
<dbReference type="AlphaFoldDB" id="A0A0C2D837"/>
<dbReference type="NCBIfam" id="TIGR01430">
    <property type="entry name" value="aden_deam"/>
    <property type="match status" value="1"/>
</dbReference>
<gene>
    <name evidence="8" type="ORF">DB30_04880</name>
</gene>
<dbReference type="EMBL" id="JMCC02000042">
    <property type="protein sequence ID" value="KIG16162.1"/>
    <property type="molecule type" value="Genomic_DNA"/>
</dbReference>
<dbReference type="PANTHER" id="PTHR11409">
    <property type="entry name" value="ADENOSINE DEAMINASE"/>
    <property type="match status" value="1"/>
</dbReference>
<dbReference type="GO" id="GO:0046103">
    <property type="term" value="P:inosine biosynthetic process"/>
    <property type="evidence" value="ECO:0007669"/>
    <property type="project" value="TreeGrafter"/>
</dbReference>
<dbReference type="InterPro" id="IPR001365">
    <property type="entry name" value="A_deaminase_dom"/>
</dbReference>
<evidence type="ECO:0000256" key="4">
    <source>
        <dbReference type="ARBA" id="ARBA00022723"/>
    </source>
</evidence>
<organism evidence="8 9">
    <name type="scientific">Enhygromyxa salina</name>
    <dbReference type="NCBI Taxonomy" id="215803"/>
    <lineage>
        <taxon>Bacteria</taxon>
        <taxon>Pseudomonadati</taxon>
        <taxon>Myxococcota</taxon>
        <taxon>Polyangia</taxon>
        <taxon>Nannocystales</taxon>
        <taxon>Nannocystaceae</taxon>
        <taxon>Enhygromyxa</taxon>
    </lineage>
</organism>
<dbReference type="GO" id="GO:0005829">
    <property type="term" value="C:cytosol"/>
    <property type="evidence" value="ECO:0007669"/>
    <property type="project" value="TreeGrafter"/>
</dbReference>
<keyword evidence="6" id="KW-0862">Zinc</keyword>
<feature type="domain" description="Adenosine deaminase" evidence="7">
    <location>
        <begin position="60"/>
        <end position="383"/>
    </location>
</feature>
<dbReference type="EC" id="3.5.4.4" evidence="3"/>
<evidence type="ECO:0000256" key="5">
    <source>
        <dbReference type="ARBA" id="ARBA00022801"/>
    </source>
</evidence>
<dbReference type="GO" id="GO:0004000">
    <property type="term" value="F:adenosine deaminase activity"/>
    <property type="evidence" value="ECO:0007669"/>
    <property type="project" value="UniProtKB-ARBA"/>
</dbReference>
<proteinExistence type="inferred from homology"/>
<protein>
    <recommendedName>
        <fullName evidence="3">adenosine deaminase</fullName>
        <ecNumber evidence="3">3.5.4.4</ecNumber>
    </recommendedName>
</protein>
<dbReference type="Gene3D" id="3.20.20.140">
    <property type="entry name" value="Metal-dependent hydrolases"/>
    <property type="match status" value="1"/>
</dbReference>
<evidence type="ECO:0000256" key="1">
    <source>
        <dbReference type="ARBA" id="ARBA00001947"/>
    </source>
</evidence>
<dbReference type="Pfam" id="PF00962">
    <property type="entry name" value="A_deaminase"/>
    <property type="match status" value="1"/>
</dbReference>
<dbReference type="GO" id="GO:0043103">
    <property type="term" value="P:hypoxanthine salvage"/>
    <property type="evidence" value="ECO:0007669"/>
    <property type="project" value="TreeGrafter"/>
</dbReference>
<keyword evidence="4" id="KW-0479">Metal-binding</keyword>
<evidence type="ECO:0000256" key="6">
    <source>
        <dbReference type="ARBA" id="ARBA00022833"/>
    </source>
</evidence>
<keyword evidence="5" id="KW-0378">Hydrolase</keyword>
<comment type="similarity">
    <text evidence="2">Belongs to the metallo-dependent hydrolases superfamily. Adenosine and AMP deaminases family.</text>
</comment>
<dbReference type="GO" id="GO:0006154">
    <property type="term" value="P:adenosine catabolic process"/>
    <property type="evidence" value="ECO:0007669"/>
    <property type="project" value="TreeGrafter"/>
</dbReference>
<reference evidence="8 9" key="1">
    <citation type="submission" date="2014-12" db="EMBL/GenBank/DDBJ databases">
        <title>Genome assembly of Enhygromyxa salina DSM 15201.</title>
        <authorList>
            <person name="Sharma G."/>
            <person name="Subramanian S."/>
        </authorList>
    </citation>
    <scope>NUCLEOTIDE SEQUENCE [LARGE SCALE GENOMIC DNA]</scope>
    <source>
        <strain evidence="8 9">DSM 15201</strain>
    </source>
</reference>
<comment type="cofactor">
    <cofactor evidence="1">
        <name>Zn(2+)</name>
        <dbReference type="ChEBI" id="CHEBI:29105"/>
    </cofactor>
</comment>
<sequence>MLSLAGCVPSTRSAELAPVDPATPAAASELADTRWQALRERADAIGWTDETRERFVAALPKIETHLHLDGALSPKTIAALAQDQGYAPLMDRSEAEIAALTVVDTPREDLATVLEAFFTIYPLLHTPEALETVSYDLIANAHEQQIRYLEVRFAPVLQAVPEQGFTIEAVLEAVLAGLERGRRDFGVESAVIVCLFRPLPVEVNATMLEAAIAFKDRGVVGIDLAGDESEVPLTTFADLYRQAGDAGLYRTVHAGEVADSDDLALAVELGVDRIGHARYLDADPALLEEVQRRGIALEINLTSNHRTGAIATLAEHPAKRWFDAGVAINVSTDDPGVFGITLTGEYLLLIQELGFSVGDLIELQRRTIATLFMSEADKRRLEARMLADIEALLDAV</sequence>
<evidence type="ECO:0000259" key="7">
    <source>
        <dbReference type="Pfam" id="PF00962"/>
    </source>
</evidence>
<dbReference type="InterPro" id="IPR006330">
    <property type="entry name" value="Ado/ade_deaminase"/>
</dbReference>
<evidence type="ECO:0000313" key="9">
    <source>
        <dbReference type="Proteomes" id="UP000031599"/>
    </source>
</evidence>
<evidence type="ECO:0000256" key="3">
    <source>
        <dbReference type="ARBA" id="ARBA00012784"/>
    </source>
</evidence>
<accession>A0A0C2D837</accession>
<comment type="caution">
    <text evidence="8">The sequence shown here is derived from an EMBL/GenBank/DDBJ whole genome shotgun (WGS) entry which is preliminary data.</text>
</comment>
<dbReference type="SUPFAM" id="SSF51556">
    <property type="entry name" value="Metallo-dependent hydrolases"/>
    <property type="match status" value="1"/>
</dbReference>
<dbReference type="GO" id="GO:0046872">
    <property type="term" value="F:metal ion binding"/>
    <property type="evidence" value="ECO:0007669"/>
    <property type="project" value="UniProtKB-KW"/>
</dbReference>
<dbReference type="PANTHER" id="PTHR11409:SF43">
    <property type="entry name" value="ADENOSINE DEAMINASE"/>
    <property type="match status" value="1"/>
</dbReference>
<evidence type="ECO:0000256" key="2">
    <source>
        <dbReference type="ARBA" id="ARBA00006676"/>
    </source>
</evidence>
<evidence type="ECO:0000313" key="8">
    <source>
        <dbReference type="EMBL" id="KIG16162.1"/>
    </source>
</evidence>
<dbReference type="Proteomes" id="UP000031599">
    <property type="component" value="Unassembled WGS sequence"/>
</dbReference>
<name>A0A0C2D837_9BACT</name>